<sequence>MLKMVIRILRRHSIMLCACILACTVILTLLLKPANQQPEEKEPVAVSRQSQGENQAADVFAPNIEERTEEMRGVWVPYMSLSMSGETDRSEAAFRAKFQQIIDVSKEKRMNTLIVHVRPFSDALYRSELFPWSHILTGTQGQDPGYDPLAIMCEMAHAADMEIHAWVNPLRIQVNGTPEELCEDNIFNVCKRDEERQDWVVETSGGKYLNPAYPGVCKLVADGVGEIVRNYEIDGVQFDDYFYPTEDEAFDQQAYEAYCAQAQKSGTELSRSDWRLANINAMVSLVYQTVKAENKTVVFGISPQGNFSNNQKLGADVEKWCSVRGYVDYICPQIYVNFDNPALPFAETAEAWRDLVTASKVDLYLGLAVYKAGSDADEGTWKQSDDIIAKQVDLGRELSYDGFMFYSWEYLDTEQTKEEVQNVMKVLEGEN</sequence>
<proteinExistence type="predicted"/>
<dbReference type="InterPro" id="IPR017853">
    <property type="entry name" value="GH"/>
</dbReference>
<keyword evidence="1" id="KW-0732">Signal</keyword>
<evidence type="ECO:0000256" key="1">
    <source>
        <dbReference type="ARBA" id="ARBA00022729"/>
    </source>
</evidence>
<dbReference type="AlphaFoldDB" id="A0A328ULI2"/>
<dbReference type="Proteomes" id="UP000249377">
    <property type="component" value="Unassembled WGS sequence"/>
</dbReference>
<dbReference type="PANTHER" id="PTHR43405">
    <property type="entry name" value="GLYCOSYL HYDROLASE DIGH"/>
    <property type="match status" value="1"/>
</dbReference>
<feature type="domain" description="Glycosyl hydrolase-like 10" evidence="2">
    <location>
        <begin position="70"/>
        <end position="374"/>
    </location>
</feature>
<reference evidence="3 4" key="1">
    <citation type="submission" date="2018-06" db="EMBL/GenBank/DDBJ databases">
        <title>Noncontiguous genome sequence of Ruminococcaceae bacterium ASD2818.</title>
        <authorList>
            <person name="Chaplin A.V."/>
            <person name="Sokolova S.R."/>
            <person name="Kochetkova T.O."/>
            <person name="Goltsov A.Y."/>
            <person name="Trofimov D.Y."/>
            <person name="Efimov B.A."/>
        </authorList>
    </citation>
    <scope>NUCLEOTIDE SEQUENCE [LARGE SCALE GENOMIC DNA]</scope>
    <source>
        <strain evidence="3 4">ASD2818</strain>
    </source>
</reference>
<evidence type="ECO:0000313" key="3">
    <source>
        <dbReference type="EMBL" id="RAQ30794.1"/>
    </source>
</evidence>
<dbReference type="InterPro" id="IPR052177">
    <property type="entry name" value="Divisome_Glycosyl_Hydrolase"/>
</dbReference>
<evidence type="ECO:0000313" key="4">
    <source>
        <dbReference type="Proteomes" id="UP000249377"/>
    </source>
</evidence>
<organism evidence="3 4">
    <name type="scientific">Hydrogeniiclostridium mannosilyticum</name>
    <dbReference type="NCBI Taxonomy" id="2764322"/>
    <lineage>
        <taxon>Bacteria</taxon>
        <taxon>Bacillati</taxon>
        <taxon>Bacillota</taxon>
        <taxon>Clostridia</taxon>
        <taxon>Eubacteriales</taxon>
        <taxon>Acutalibacteraceae</taxon>
        <taxon>Hydrogeniiclostridium</taxon>
    </lineage>
</organism>
<dbReference type="SUPFAM" id="SSF51445">
    <property type="entry name" value="(Trans)glycosidases"/>
    <property type="match status" value="1"/>
</dbReference>
<keyword evidence="4" id="KW-1185">Reference proteome</keyword>
<comment type="caution">
    <text evidence="3">The sequence shown here is derived from an EMBL/GenBank/DDBJ whole genome shotgun (WGS) entry which is preliminary data.</text>
</comment>
<accession>A0A328ULI2</accession>
<evidence type="ECO:0000259" key="2">
    <source>
        <dbReference type="Pfam" id="PF02638"/>
    </source>
</evidence>
<dbReference type="Pfam" id="PF02638">
    <property type="entry name" value="GHL10"/>
    <property type="match status" value="1"/>
</dbReference>
<gene>
    <name evidence="3" type="ORF">DPQ25_00405</name>
</gene>
<name>A0A328ULI2_9FIRM</name>
<dbReference type="Gene3D" id="3.20.20.80">
    <property type="entry name" value="Glycosidases"/>
    <property type="match status" value="1"/>
</dbReference>
<dbReference type="PANTHER" id="PTHR43405:SF1">
    <property type="entry name" value="GLYCOSYL HYDROLASE DIGH"/>
    <property type="match status" value="1"/>
</dbReference>
<protein>
    <recommendedName>
        <fullName evidence="2">Glycosyl hydrolase-like 10 domain-containing protein</fullName>
    </recommendedName>
</protein>
<dbReference type="InterPro" id="IPR003790">
    <property type="entry name" value="GHL10"/>
</dbReference>
<dbReference type="EMBL" id="QLYR01000001">
    <property type="protein sequence ID" value="RAQ30794.1"/>
    <property type="molecule type" value="Genomic_DNA"/>
</dbReference>